<dbReference type="PROSITE" id="PS01359">
    <property type="entry name" value="ZF_PHD_1"/>
    <property type="match status" value="1"/>
</dbReference>
<feature type="compositionally biased region" description="Polar residues" evidence="5">
    <location>
        <begin position="1"/>
        <end position="10"/>
    </location>
</feature>
<keyword evidence="8" id="KW-1185">Reference proteome</keyword>
<dbReference type="InterPro" id="IPR013083">
    <property type="entry name" value="Znf_RING/FYVE/PHD"/>
</dbReference>
<comment type="caution">
    <text evidence="7">The sequence shown here is derived from an EMBL/GenBank/DDBJ whole genome shotgun (WGS) entry which is preliminary data.</text>
</comment>
<feature type="region of interest" description="Disordered" evidence="5">
    <location>
        <begin position="415"/>
        <end position="473"/>
    </location>
</feature>
<accession>A0A2S5B0E5</accession>
<dbReference type="InterPro" id="IPR001965">
    <property type="entry name" value="Znf_PHD"/>
</dbReference>
<feature type="compositionally biased region" description="Low complexity" evidence="5">
    <location>
        <begin position="73"/>
        <end position="104"/>
    </location>
</feature>
<dbReference type="SMART" id="SM00249">
    <property type="entry name" value="PHD"/>
    <property type="match status" value="2"/>
</dbReference>
<dbReference type="Proteomes" id="UP000237144">
    <property type="component" value="Unassembled WGS sequence"/>
</dbReference>
<gene>
    <name evidence="7" type="ORF">BMF94_6846</name>
</gene>
<feature type="region of interest" description="Disordered" evidence="5">
    <location>
        <begin position="1"/>
        <end position="148"/>
    </location>
</feature>
<dbReference type="InterPro" id="IPR019787">
    <property type="entry name" value="Znf_PHD-finger"/>
</dbReference>
<organism evidence="7 8">
    <name type="scientific">Rhodotorula taiwanensis</name>
    <dbReference type="NCBI Taxonomy" id="741276"/>
    <lineage>
        <taxon>Eukaryota</taxon>
        <taxon>Fungi</taxon>
        <taxon>Dikarya</taxon>
        <taxon>Basidiomycota</taxon>
        <taxon>Pucciniomycotina</taxon>
        <taxon>Microbotryomycetes</taxon>
        <taxon>Sporidiobolales</taxon>
        <taxon>Sporidiobolaceae</taxon>
        <taxon>Rhodotorula</taxon>
    </lineage>
</organism>
<dbReference type="PANTHER" id="PTHR47636:SF1">
    <property type="entry name" value="TRANSCRIPTIONAL REGULATORY PROTEIN RCO1"/>
    <property type="match status" value="1"/>
</dbReference>
<keyword evidence="1" id="KW-0479">Metal-binding</keyword>
<dbReference type="GO" id="GO:0032221">
    <property type="term" value="C:Rpd3S complex"/>
    <property type="evidence" value="ECO:0007669"/>
    <property type="project" value="TreeGrafter"/>
</dbReference>
<protein>
    <recommendedName>
        <fullName evidence="6">PHD-type domain-containing protein</fullName>
    </recommendedName>
</protein>
<feature type="region of interest" description="Disordered" evidence="5">
    <location>
        <begin position="634"/>
        <end position="673"/>
    </location>
</feature>
<evidence type="ECO:0000313" key="7">
    <source>
        <dbReference type="EMBL" id="POY70260.1"/>
    </source>
</evidence>
<evidence type="ECO:0000313" key="8">
    <source>
        <dbReference type="Proteomes" id="UP000237144"/>
    </source>
</evidence>
<keyword evidence="3" id="KW-0862">Zinc</keyword>
<dbReference type="CDD" id="cd15534">
    <property type="entry name" value="PHD2_PHF12_Rco1"/>
    <property type="match status" value="1"/>
</dbReference>
<proteinExistence type="predicted"/>
<dbReference type="InterPro" id="IPR011011">
    <property type="entry name" value="Znf_FYVE_PHD"/>
</dbReference>
<feature type="compositionally biased region" description="Basic and acidic residues" evidence="5">
    <location>
        <begin position="733"/>
        <end position="743"/>
    </location>
</feature>
<dbReference type="CDD" id="cd15535">
    <property type="entry name" value="PHD1_Rco1"/>
    <property type="match status" value="1"/>
</dbReference>
<dbReference type="GO" id="GO:0008270">
    <property type="term" value="F:zinc ion binding"/>
    <property type="evidence" value="ECO:0007669"/>
    <property type="project" value="UniProtKB-KW"/>
</dbReference>
<feature type="compositionally biased region" description="Basic residues" evidence="5">
    <location>
        <begin position="423"/>
        <end position="434"/>
    </location>
</feature>
<dbReference type="SUPFAM" id="SSF57903">
    <property type="entry name" value="FYVE/PHD zinc finger"/>
    <property type="match status" value="2"/>
</dbReference>
<feature type="compositionally biased region" description="Low complexity" evidence="5">
    <location>
        <begin position="439"/>
        <end position="452"/>
    </location>
</feature>
<dbReference type="InterPro" id="IPR052819">
    <property type="entry name" value="Chromatin_regulatory_protein"/>
</dbReference>
<dbReference type="AlphaFoldDB" id="A0A2S5B0E5"/>
<feature type="domain" description="PHD-type" evidence="6">
    <location>
        <begin position="157"/>
        <end position="208"/>
    </location>
</feature>
<evidence type="ECO:0000256" key="2">
    <source>
        <dbReference type="ARBA" id="ARBA00022771"/>
    </source>
</evidence>
<dbReference type="PANTHER" id="PTHR47636">
    <property type="entry name" value="TRANSCRIPTIONAL REGULATORY PROTEIN RCO1"/>
    <property type="match status" value="1"/>
</dbReference>
<dbReference type="OrthoDB" id="5876363at2759"/>
<feature type="region of interest" description="Disordered" evidence="5">
    <location>
        <begin position="352"/>
        <end position="371"/>
    </location>
</feature>
<dbReference type="EMBL" id="PJQD01000140">
    <property type="protein sequence ID" value="POY70260.1"/>
    <property type="molecule type" value="Genomic_DNA"/>
</dbReference>
<dbReference type="Pfam" id="PF00628">
    <property type="entry name" value="PHD"/>
    <property type="match status" value="2"/>
</dbReference>
<dbReference type="GO" id="GO:0006357">
    <property type="term" value="P:regulation of transcription by RNA polymerase II"/>
    <property type="evidence" value="ECO:0007669"/>
    <property type="project" value="TreeGrafter"/>
</dbReference>
<dbReference type="STRING" id="741276.A0A2S5B0E5"/>
<dbReference type="Gene3D" id="3.30.40.10">
    <property type="entry name" value="Zinc/RING finger domain, C3HC4 (zinc finger)"/>
    <property type="match status" value="2"/>
</dbReference>
<dbReference type="PROSITE" id="PS50016">
    <property type="entry name" value="ZF_PHD_2"/>
    <property type="match status" value="2"/>
</dbReference>
<evidence type="ECO:0000256" key="4">
    <source>
        <dbReference type="PROSITE-ProRule" id="PRU00146"/>
    </source>
</evidence>
<feature type="domain" description="PHD-type" evidence="6">
    <location>
        <begin position="290"/>
        <end position="345"/>
    </location>
</feature>
<evidence type="ECO:0000259" key="6">
    <source>
        <dbReference type="PROSITE" id="PS50016"/>
    </source>
</evidence>
<sequence length="789" mass="82820">MPPRASSVTAGSADGNAAATGSERPTPDPQIDQETSTDGGGPLNDLDPLAQQELEAFGADAEEETLPRPPRDPNGVAGAQALAAAGTATPANGAASSGPTAAAPGVGGKRSLAASAEPLARAKRPKSVKISPAKMGKQFARRATGPGAPGEYSLPNHDYCDSCGGKGQFLCCEGGCLRSFHFTCLEPPLELEEVPEDESWYCKSCRAAAHPPPRPRAGFFSELIFKVETENPKQFTLPNELKGYFKNVAVGTNGEFIDSFEHRPPSKITGRAIGQEDRDGYRLKDKNGRPIICYNCDEGASAVKRRRIISCDFCDQHWHLDCLDPPMSGMPPPTRKWMCPVHADHLIPRTRQTKSTTTQTVDRPYRPNNGDIVILPHQEASAAGEVEEMTVNRVRYQLPEQTVVLDFWNRVTGQKVSSSGSKKLGKARVPRKRSAGYDSGDLSSLSELTSSDESGDEGRGSRSRRGASASAPTSALDNLALLAEVRYVDLLNAQQQGTAGSNGTPARDKGKAPIRDLPPALPNSIQRRGPRPSAPTPAPGAKRPSISGTSGPGTSATVGATPTAAPTSRGASPSLSPAPRSSELVVESKEDLQAIMRVRKLTKARDAEGEQWRSTLFGFLEGEAILPKLGFIKSDSTPWQRPWEQRRVGAAGTDKSLAAGPNGTPSVESPATSPAIASAALADPLQTALATSTSPEAEPVVPKADAPTAGTESVRDESAHVAALPVASGAAREPTESDDKKSAAADADLPFSLPTSGRPAPGSNGGAVKTEEDAMEVDTAAEGAVTDRP</sequence>
<reference evidence="7 8" key="1">
    <citation type="journal article" date="2018" name="Front. Microbiol.">
        <title>Prospects for Fungal Bioremediation of Acidic Radioactive Waste Sites: Characterization and Genome Sequence of Rhodotorula taiwanensis MD1149.</title>
        <authorList>
            <person name="Tkavc R."/>
            <person name="Matrosova V.Y."/>
            <person name="Grichenko O.E."/>
            <person name="Gostincar C."/>
            <person name="Volpe R.P."/>
            <person name="Klimenkova P."/>
            <person name="Gaidamakova E.K."/>
            <person name="Zhou C.E."/>
            <person name="Stewart B.J."/>
            <person name="Lyman M.G."/>
            <person name="Malfatti S.A."/>
            <person name="Rubinfeld B."/>
            <person name="Courtot M."/>
            <person name="Singh J."/>
            <person name="Dalgard C.L."/>
            <person name="Hamilton T."/>
            <person name="Frey K.G."/>
            <person name="Gunde-Cimerman N."/>
            <person name="Dugan L."/>
            <person name="Daly M.J."/>
        </authorList>
    </citation>
    <scope>NUCLEOTIDE SEQUENCE [LARGE SCALE GENOMIC DNA]</scope>
    <source>
        <strain evidence="7 8">MD1149</strain>
    </source>
</reference>
<dbReference type="InterPro" id="IPR019786">
    <property type="entry name" value="Zinc_finger_PHD-type_CS"/>
</dbReference>
<evidence type="ECO:0000256" key="5">
    <source>
        <dbReference type="SAM" id="MobiDB-lite"/>
    </source>
</evidence>
<feature type="region of interest" description="Disordered" evidence="5">
    <location>
        <begin position="686"/>
        <end position="789"/>
    </location>
</feature>
<feature type="region of interest" description="Disordered" evidence="5">
    <location>
        <begin position="496"/>
        <end position="589"/>
    </location>
</feature>
<name>A0A2S5B0E5_9BASI</name>
<evidence type="ECO:0000256" key="3">
    <source>
        <dbReference type="ARBA" id="ARBA00022833"/>
    </source>
</evidence>
<keyword evidence="2 4" id="KW-0863">Zinc-finger</keyword>
<evidence type="ECO:0000256" key="1">
    <source>
        <dbReference type="ARBA" id="ARBA00022723"/>
    </source>
</evidence>
<feature type="compositionally biased region" description="Low complexity" evidence="5">
    <location>
        <begin position="544"/>
        <end position="582"/>
    </location>
</feature>